<comment type="subcellular location">
    <subcellularLocation>
        <location evidence="1">Nucleus</location>
    </subcellularLocation>
</comment>
<dbReference type="GO" id="GO:0005634">
    <property type="term" value="C:nucleus"/>
    <property type="evidence" value="ECO:0007669"/>
    <property type="project" value="UniProtKB-SubCell"/>
</dbReference>
<dbReference type="PANTHER" id="PTHR37534">
    <property type="entry name" value="TRANSCRIPTIONAL ACTIVATOR PROTEIN UGA3"/>
    <property type="match status" value="1"/>
</dbReference>
<accession>A0A8H4RCE3</accession>
<feature type="transmembrane region" description="Helical" evidence="4">
    <location>
        <begin position="883"/>
        <end position="902"/>
    </location>
</feature>
<keyword evidence="2" id="KW-0539">Nucleus</keyword>
<reference evidence="5 6" key="1">
    <citation type="submission" date="2020-03" db="EMBL/GenBank/DDBJ databases">
        <title>Draft Genome Sequence of Cudoniella acicularis.</title>
        <authorList>
            <person name="Buettner E."/>
            <person name="Kellner H."/>
        </authorList>
    </citation>
    <scope>NUCLEOTIDE SEQUENCE [LARGE SCALE GENOMIC DNA]</scope>
    <source>
        <strain evidence="5 6">DSM 108380</strain>
    </source>
</reference>
<feature type="compositionally biased region" description="Basic and acidic residues" evidence="3">
    <location>
        <begin position="1983"/>
        <end position="1993"/>
    </location>
</feature>
<feature type="transmembrane region" description="Helical" evidence="4">
    <location>
        <begin position="946"/>
        <end position="967"/>
    </location>
</feature>
<dbReference type="GO" id="GO:0003700">
    <property type="term" value="F:DNA-binding transcription factor activity"/>
    <property type="evidence" value="ECO:0007669"/>
    <property type="project" value="TreeGrafter"/>
</dbReference>
<keyword evidence="4" id="KW-1133">Transmembrane helix</keyword>
<sequence length="2132" mass="229960">MGSSAGTIEAYSNICAWMNFGSSPNLGNSVAGLKPAFEIIGDMAMARYRKKEMCDVCDKRNGPTAHSLGERTSAMPIQERRAVQKHVSFYASEISSIPGLGLKCIREHNYRLALYKQGPADREKSIPGMVKDFRTESLAESKKWPNTKEIRAQDLYTRTPSTKSQRDDAHKVLIESLNLLRDVLADVAGKGEWGHHQKKSMLIKLQRTKVVLGIGADLANGVSGASMYLGAGIEYRPPSCYRHQFCGCGSWHGVVRIGRGIINTSSLFTGVSTGAISTAVLALSQGLGGGAATGLGLKAANTTSFNDTGSMKLFSSLGGNLVSNAASNSTFLNNAGLSGIAGNIGQGLSTSFLGGVDLKTQLAQIMANMTLSPAMVNQAALSLSQGLGGGASSALGLSTGSTPQFATDGINGVAGNVGQGLSSSFLHNVSTAKIVSQFGGGGVAFSGSQLNQAALSLAQGLGSGAASALKLVSTPATNASFNTDGIDGIIGNVEQGLSTSFLQNFSVAQAFGSVGTALNLQTLVAVASELGAGLGQGVVIGLGIQPEPAADAVDPSMANSTGSPLSAIKPISQSFGRGLSQSILANGTLTKSMSLFAGNGTTNSNVGKIAEGFAIGLVDGAQTSLQMVGGLRSLLGMSSNQTDTMVTMSPASTFDDSVGGAATGFGSGLGSEVVKGVLQAFGKSSMAGSATVAPAAMDPAMAPVTMDPSTNTSLVVRKPQKRSIHSVALIQQKATMDPTTMGTQMSLANVVDPFLQKGIDAIGCQGIGELVAIVLSVVPTSTLLSAAKSGDSLKNLTASFGSITNQTYMFEENSNTFVINIQNQDIRINGSGVVKFAALTILHVIFAVIGFAIAVPTIMILNSSRHFAVMTGRYQLFSNSQKWQMLLGAFVVVPSSILTFGFGTGGEGNRSHFSSSSGHGVLGLLLFLLTFAVAFLWQFRATSNALYIGAVASIGVFFILIVLTRWVDDTEEGSGKRPDSEVRPMVISKSMKIEHTAVENDKGRAWMESSAMRRAGKAMVDPEPEERILESNAMRNASNITNGFQIEDFDSPSSGFGGFQLQSRDTNVQGLKAELSEKNQYKEKKKKCNEVRPQCNRCSERDLQCEYEPVKPRKRRRTSFAGSARSNECKSPLSSKFYDQKWPARYDDNYEIRNNNGGLHKWEVASEYSYPESDSYEWELPFDEEDGVEEIIRTHPPTNNAASGSIVRSRSQYPDLAMIAPSPVVSPLLEFSAPVYMEFSEKRNRRALVDHFCNVLSHLIVFKEDTGNPFRQLVLPLSHACSPVMNAIFALSSAHLEYGGIENEEKSLTFHNQALQGLAQLIDQNDEANREEILGAIMLLVYYEVLVQRGSSNIVNGHLKGAMTIMKSGPRICTPTSMFLERAFRFYDVIAALSMGTSPNTTTQPITTPFPFTGSYHTKPINSPLNSVDTLLGLSIDLWPVIHRLSHLLSFKTSLEAALAAGETTKATVLKTELESTSQAIEHALENWKPATISKDTPPVDEEDPSAKELIDEVSTDTRMQSILSNAEAYRHSAFVYLYRTIRSHPRTHTLVQKHTHLSLVACVNVVGNAEKCLDGPMSALLWPLFVAACEAITPEDRDFVRTRLRNLLKELQFIDDKIAFFNIPALEIDTEVNNLIVLRGITFSLSSLSFVVHGVEVGIKLSNDMELAIQTEEVTVKLFRKTEIGDCFVNLKGGQYEMTFGKVTSGSHDADGDAVFIEDTPLLKAASTSGDSRRPDTLPEEIRSLKQRKAQFTDGSSPQDSSAKASFNLIENLSPDNEEASGCYKETVGFITNTNTIYEARQHVKKLNNQAAKTDDNSFDQDDLNGTRAAMCSWIHGKPSVSHPPRRSIKVATLQNLAPPYIQRFLHRLPMLLRLLLNPLSPFHPVHAASIIATASGQWIEYVLVEKVFKDYAESYSKIRTLKKRVSHWLSDANFAVELAGINGTAQVPFIPTYEIICQLAFDNVPSFLLPVPSKDKKQKLEEKVDTADGKPKKLQAQHKLEQGKKNETNVKITVHARLPACFDQELLDFIAALVKATKVVEFEAQHSAMDDEVHSIKDFERALKGGMKEGLKKAVVDGVINDRWIAKMVGKITKKLEVAQGEAGYSGEIPVPLEVYRTGEVEREGEKLLP</sequence>
<dbReference type="OrthoDB" id="25818at2759"/>
<name>A0A8H4RCE3_9HELO</name>
<evidence type="ECO:0000256" key="4">
    <source>
        <dbReference type="SAM" id="Phobius"/>
    </source>
</evidence>
<evidence type="ECO:0008006" key="7">
    <source>
        <dbReference type="Google" id="ProtNLM"/>
    </source>
</evidence>
<feature type="transmembrane region" description="Helical" evidence="4">
    <location>
        <begin position="922"/>
        <end position="939"/>
    </location>
</feature>
<dbReference type="GO" id="GO:0045944">
    <property type="term" value="P:positive regulation of transcription by RNA polymerase II"/>
    <property type="evidence" value="ECO:0007669"/>
    <property type="project" value="TreeGrafter"/>
</dbReference>
<evidence type="ECO:0000256" key="3">
    <source>
        <dbReference type="SAM" id="MobiDB-lite"/>
    </source>
</evidence>
<feature type="transmembrane region" description="Helical" evidence="4">
    <location>
        <begin position="836"/>
        <end position="862"/>
    </location>
</feature>
<feature type="region of interest" description="Disordered" evidence="3">
    <location>
        <begin position="1983"/>
        <end position="2002"/>
    </location>
</feature>
<keyword evidence="6" id="KW-1185">Reference proteome</keyword>
<comment type="caution">
    <text evidence="5">The sequence shown here is derived from an EMBL/GenBank/DDBJ whole genome shotgun (WGS) entry which is preliminary data.</text>
</comment>
<dbReference type="EMBL" id="JAAMPI010000951">
    <property type="protein sequence ID" value="KAF4627542.1"/>
    <property type="molecule type" value="Genomic_DNA"/>
</dbReference>
<protein>
    <recommendedName>
        <fullName evidence="7">Zn(2)-C6 fungal-type domain-containing protein</fullName>
    </recommendedName>
</protein>
<evidence type="ECO:0000313" key="5">
    <source>
        <dbReference type="EMBL" id="KAF4627542.1"/>
    </source>
</evidence>
<dbReference type="CDD" id="cd12148">
    <property type="entry name" value="fungal_TF_MHR"/>
    <property type="match status" value="1"/>
</dbReference>
<dbReference type="Proteomes" id="UP000566819">
    <property type="component" value="Unassembled WGS sequence"/>
</dbReference>
<keyword evidence="4" id="KW-0472">Membrane</keyword>
<dbReference type="PANTHER" id="PTHR37534:SF15">
    <property type="entry name" value="ZN(II)2CYS6 TRANSCRIPTION FACTOR (EUROFUNG)"/>
    <property type="match status" value="1"/>
</dbReference>
<evidence type="ECO:0000313" key="6">
    <source>
        <dbReference type="Proteomes" id="UP000566819"/>
    </source>
</evidence>
<dbReference type="Pfam" id="PF11951">
    <property type="entry name" value="Fungal_trans_2"/>
    <property type="match status" value="1"/>
</dbReference>
<evidence type="ECO:0000256" key="1">
    <source>
        <dbReference type="ARBA" id="ARBA00004123"/>
    </source>
</evidence>
<proteinExistence type="predicted"/>
<dbReference type="InterPro" id="IPR021858">
    <property type="entry name" value="Fun_TF"/>
</dbReference>
<dbReference type="GO" id="GO:0000976">
    <property type="term" value="F:transcription cis-regulatory region binding"/>
    <property type="evidence" value="ECO:0007669"/>
    <property type="project" value="TreeGrafter"/>
</dbReference>
<organism evidence="5 6">
    <name type="scientific">Cudoniella acicularis</name>
    <dbReference type="NCBI Taxonomy" id="354080"/>
    <lineage>
        <taxon>Eukaryota</taxon>
        <taxon>Fungi</taxon>
        <taxon>Dikarya</taxon>
        <taxon>Ascomycota</taxon>
        <taxon>Pezizomycotina</taxon>
        <taxon>Leotiomycetes</taxon>
        <taxon>Helotiales</taxon>
        <taxon>Tricladiaceae</taxon>
        <taxon>Cudoniella</taxon>
    </lineage>
</organism>
<evidence type="ECO:0000256" key="2">
    <source>
        <dbReference type="ARBA" id="ARBA00023242"/>
    </source>
</evidence>
<gene>
    <name evidence="5" type="ORF">G7Y89_g10611</name>
</gene>
<keyword evidence="4" id="KW-0812">Transmembrane</keyword>